<gene>
    <name evidence="1" type="ORF">L2E82_47212</name>
</gene>
<accession>A0ACB8YWC5</accession>
<organism evidence="1 2">
    <name type="scientific">Cichorium intybus</name>
    <name type="common">Chicory</name>
    <dbReference type="NCBI Taxonomy" id="13427"/>
    <lineage>
        <taxon>Eukaryota</taxon>
        <taxon>Viridiplantae</taxon>
        <taxon>Streptophyta</taxon>
        <taxon>Embryophyta</taxon>
        <taxon>Tracheophyta</taxon>
        <taxon>Spermatophyta</taxon>
        <taxon>Magnoliopsida</taxon>
        <taxon>eudicotyledons</taxon>
        <taxon>Gunneridae</taxon>
        <taxon>Pentapetalae</taxon>
        <taxon>asterids</taxon>
        <taxon>campanulids</taxon>
        <taxon>Asterales</taxon>
        <taxon>Asteraceae</taxon>
        <taxon>Cichorioideae</taxon>
        <taxon>Cichorieae</taxon>
        <taxon>Cichoriinae</taxon>
        <taxon>Cichorium</taxon>
    </lineage>
</organism>
<dbReference type="EMBL" id="CM042017">
    <property type="protein sequence ID" value="KAI3689259.1"/>
    <property type="molecule type" value="Genomic_DNA"/>
</dbReference>
<sequence>MRTEVRKEENGISHHRCCEQGNSHVSGICFPLSHVSGTCFPLSRNQDDGDEKRTGIYGVTGTCGGSRRWTRENALIKREREREERQCILIMLVSTDNVEEIAIEISQWPKASGTYKRITVITQGDAFVGGFLSQLVKEKPIEEYVRIDESSNGDDDDAWSDGDDVGLNTDR</sequence>
<reference evidence="1 2" key="2">
    <citation type="journal article" date="2022" name="Mol. Ecol. Resour.">
        <title>The genomes of chicory, endive, great burdock and yacon provide insights into Asteraceae paleo-polyploidization history and plant inulin production.</title>
        <authorList>
            <person name="Fan W."/>
            <person name="Wang S."/>
            <person name="Wang H."/>
            <person name="Wang A."/>
            <person name="Jiang F."/>
            <person name="Liu H."/>
            <person name="Zhao H."/>
            <person name="Xu D."/>
            <person name="Zhang Y."/>
        </authorList>
    </citation>
    <scope>NUCLEOTIDE SEQUENCE [LARGE SCALE GENOMIC DNA]</scope>
    <source>
        <strain evidence="2">cv. Punajuju</strain>
        <tissue evidence="1">Leaves</tissue>
    </source>
</reference>
<dbReference type="Proteomes" id="UP001055811">
    <property type="component" value="Linkage Group LG09"/>
</dbReference>
<evidence type="ECO:0000313" key="2">
    <source>
        <dbReference type="Proteomes" id="UP001055811"/>
    </source>
</evidence>
<protein>
    <submittedName>
        <fullName evidence="1">Uncharacterized protein</fullName>
    </submittedName>
</protein>
<reference evidence="2" key="1">
    <citation type="journal article" date="2022" name="Mol. Ecol. Resour.">
        <title>The genomes of chicory, endive, great burdock and yacon provide insights into Asteraceae palaeo-polyploidization history and plant inulin production.</title>
        <authorList>
            <person name="Fan W."/>
            <person name="Wang S."/>
            <person name="Wang H."/>
            <person name="Wang A."/>
            <person name="Jiang F."/>
            <person name="Liu H."/>
            <person name="Zhao H."/>
            <person name="Xu D."/>
            <person name="Zhang Y."/>
        </authorList>
    </citation>
    <scope>NUCLEOTIDE SEQUENCE [LARGE SCALE GENOMIC DNA]</scope>
    <source>
        <strain evidence="2">cv. Punajuju</strain>
    </source>
</reference>
<comment type="caution">
    <text evidence="1">The sequence shown here is derived from an EMBL/GenBank/DDBJ whole genome shotgun (WGS) entry which is preliminary data.</text>
</comment>
<proteinExistence type="predicted"/>
<keyword evidence="2" id="KW-1185">Reference proteome</keyword>
<name>A0ACB8YWC5_CICIN</name>
<evidence type="ECO:0000313" key="1">
    <source>
        <dbReference type="EMBL" id="KAI3689259.1"/>
    </source>
</evidence>